<dbReference type="EMBL" id="MLQS01000024">
    <property type="protein sequence ID" value="OIJ18877.1"/>
    <property type="molecule type" value="Genomic_DNA"/>
</dbReference>
<dbReference type="RefSeq" id="WP_071390549.1">
    <property type="nucleotide sequence ID" value="NZ_MLQS01000024.1"/>
</dbReference>
<keyword evidence="5 12" id="KW-0132">Cell division</keyword>
<feature type="domain" description="Mur ligase N-terminal catalytic" evidence="13">
    <location>
        <begin position="18"/>
        <end position="90"/>
    </location>
</feature>
<dbReference type="InterPro" id="IPR013221">
    <property type="entry name" value="Mur_ligase_cen"/>
</dbReference>
<keyword evidence="6" id="KW-0547">Nucleotide-binding</keyword>
<evidence type="ECO:0000259" key="13">
    <source>
        <dbReference type="Pfam" id="PF01225"/>
    </source>
</evidence>
<dbReference type="PANTHER" id="PTHR23135">
    <property type="entry name" value="MUR LIGASE FAMILY MEMBER"/>
    <property type="match status" value="1"/>
</dbReference>
<dbReference type="OrthoDB" id="9800958at2"/>
<evidence type="ECO:0000256" key="8">
    <source>
        <dbReference type="ARBA" id="ARBA00022960"/>
    </source>
</evidence>
<evidence type="ECO:0000256" key="7">
    <source>
        <dbReference type="ARBA" id="ARBA00022840"/>
    </source>
</evidence>
<evidence type="ECO:0000256" key="4">
    <source>
        <dbReference type="ARBA" id="ARBA00022598"/>
    </source>
</evidence>
<dbReference type="STRING" id="472963.BKP45_15210"/>
<name>A0A1S2M4T1_9BACI</name>
<dbReference type="GO" id="GO:0071555">
    <property type="term" value="P:cell wall organization"/>
    <property type="evidence" value="ECO:0007669"/>
    <property type="project" value="UniProtKB-KW"/>
</dbReference>
<evidence type="ECO:0000256" key="11">
    <source>
        <dbReference type="ARBA" id="ARBA00023316"/>
    </source>
</evidence>
<dbReference type="InterPro" id="IPR036615">
    <property type="entry name" value="Mur_ligase_C_dom_sf"/>
</dbReference>
<dbReference type="Gene3D" id="3.90.190.20">
    <property type="entry name" value="Mur ligase, C-terminal domain"/>
    <property type="match status" value="1"/>
</dbReference>
<evidence type="ECO:0000256" key="1">
    <source>
        <dbReference type="ARBA" id="ARBA00004752"/>
    </source>
</evidence>
<dbReference type="SUPFAM" id="SSF53623">
    <property type="entry name" value="MurD-like peptide ligases, catalytic domain"/>
    <property type="match status" value="1"/>
</dbReference>
<accession>A0A1S2M4T1</accession>
<dbReference type="InterPro" id="IPR004101">
    <property type="entry name" value="Mur_ligase_C"/>
</dbReference>
<dbReference type="GO" id="GO:0005737">
    <property type="term" value="C:cytoplasm"/>
    <property type="evidence" value="ECO:0007669"/>
    <property type="project" value="UniProtKB-SubCell"/>
</dbReference>
<evidence type="ECO:0000256" key="9">
    <source>
        <dbReference type="ARBA" id="ARBA00022984"/>
    </source>
</evidence>
<evidence type="ECO:0000256" key="2">
    <source>
        <dbReference type="ARBA" id="ARBA00005898"/>
    </source>
</evidence>
<evidence type="ECO:0000256" key="6">
    <source>
        <dbReference type="ARBA" id="ARBA00022741"/>
    </source>
</evidence>
<dbReference type="Pfam" id="PF01225">
    <property type="entry name" value="Mur_ligase"/>
    <property type="match status" value="1"/>
</dbReference>
<dbReference type="SUPFAM" id="SSF63418">
    <property type="entry name" value="MurE/MurF N-terminal domain"/>
    <property type="match status" value="1"/>
</dbReference>
<keyword evidence="11 12" id="KW-0961">Cell wall biogenesis/degradation</keyword>
<dbReference type="SUPFAM" id="SSF53244">
    <property type="entry name" value="MurD-like peptide ligases, peptide-binding domain"/>
    <property type="match status" value="1"/>
</dbReference>
<feature type="domain" description="Mur ligase central" evidence="15">
    <location>
        <begin position="102"/>
        <end position="300"/>
    </location>
</feature>
<keyword evidence="4" id="KW-0436">Ligase</keyword>
<comment type="pathway">
    <text evidence="1 12">Cell wall biogenesis; peptidoglycan biosynthesis.</text>
</comment>
<dbReference type="Pfam" id="PF02875">
    <property type="entry name" value="Mur_ligase_C"/>
    <property type="match status" value="1"/>
</dbReference>
<dbReference type="PROSITE" id="PS01011">
    <property type="entry name" value="FOLYLPOLYGLU_SYNT_1"/>
    <property type="match status" value="1"/>
</dbReference>
<proteinExistence type="inferred from homology"/>
<organism evidence="16 17">
    <name type="scientific">Anaerobacillus alkalidiazotrophicus</name>
    <dbReference type="NCBI Taxonomy" id="472963"/>
    <lineage>
        <taxon>Bacteria</taxon>
        <taxon>Bacillati</taxon>
        <taxon>Bacillota</taxon>
        <taxon>Bacilli</taxon>
        <taxon>Bacillales</taxon>
        <taxon>Bacillaceae</taxon>
        <taxon>Anaerobacillus</taxon>
    </lineage>
</organism>
<comment type="subcellular location">
    <subcellularLocation>
        <location evidence="12">Cytoplasm</location>
    </subcellularLocation>
</comment>
<dbReference type="Proteomes" id="UP000180057">
    <property type="component" value="Unassembled WGS sequence"/>
</dbReference>
<evidence type="ECO:0000256" key="5">
    <source>
        <dbReference type="ARBA" id="ARBA00022618"/>
    </source>
</evidence>
<evidence type="ECO:0000313" key="16">
    <source>
        <dbReference type="EMBL" id="OIJ18877.1"/>
    </source>
</evidence>
<evidence type="ECO:0000256" key="10">
    <source>
        <dbReference type="ARBA" id="ARBA00023306"/>
    </source>
</evidence>
<protein>
    <recommendedName>
        <fullName evidence="18">UDP-N-acetylmuramyl-tripeptide synthetase</fullName>
    </recommendedName>
</protein>
<evidence type="ECO:0008006" key="18">
    <source>
        <dbReference type="Google" id="ProtNLM"/>
    </source>
</evidence>
<dbReference type="Pfam" id="PF08245">
    <property type="entry name" value="Mur_ligase_M"/>
    <property type="match status" value="1"/>
</dbReference>
<dbReference type="NCBIfam" id="TIGR01085">
    <property type="entry name" value="murE"/>
    <property type="match status" value="1"/>
</dbReference>
<comment type="similarity">
    <text evidence="2">Belongs to the MurCDEF family. MurE subfamily.</text>
</comment>
<dbReference type="PANTHER" id="PTHR23135:SF4">
    <property type="entry name" value="UDP-N-ACETYLMURAMOYL-L-ALANYL-D-GLUTAMATE--2,6-DIAMINOPIMELATE LIGASE MURE HOMOLOG, CHLOROPLASTIC"/>
    <property type="match status" value="1"/>
</dbReference>
<dbReference type="GO" id="GO:0009252">
    <property type="term" value="P:peptidoglycan biosynthetic process"/>
    <property type="evidence" value="ECO:0007669"/>
    <property type="project" value="UniProtKB-UniPathway"/>
</dbReference>
<evidence type="ECO:0000259" key="15">
    <source>
        <dbReference type="Pfam" id="PF08245"/>
    </source>
</evidence>
<reference evidence="16 17" key="1">
    <citation type="submission" date="2016-10" db="EMBL/GenBank/DDBJ databases">
        <title>Draft genome sequences of four alkaliphilic bacteria belonging to the Anaerobacillus genus.</title>
        <authorList>
            <person name="Bassil N.M."/>
            <person name="Lloyd J.R."/>
        </authorList>
    </citation>
    <scope>NUCLEOTIDE SEQUENCE [LARGE SCALE GENOMIC DNA]</scope>
    <source>
        <strain evidence="16 17">DSM 22531</strain>
    </source>
</reference>
<dbReference type="GO" id="GO:0008360">
    <property type="term" value="P:regulation of cell shape"/>
    <property type="evidence" value="ECO:0007669"/>
    <property type="project" value="UniProtKB-KW"/>
</dbReference>
<feature type="domain" description="Mur ligase C-terminal" evidence="14">
    <location>
        <begin position="323"/>
        <end position="451"/>
    </location>
</feature>
<dbReference type="Gene3D" id="3.40.1390.10">
    <property type="entry name" value="MurE/MurF, N-terminal domain"/>
    <property type="match status" value="1"/>
</dbReference>
<keyword evidence="17" id="KW-1185">Reference proteome</keyword>
<dbReference type="InterPro" id="IPR036565">
    <property type="entry name" value="Mur-like_cat_sf"/>
</dbReference>
<keyword evidence="9 12" id="KW-0573">Peptidoglycan synthesis</keyword>
<dbReference type="UniPathway" id="UPA00219"/>
<evidence type="ECO:0000256" key="3">
    <source>
        <dbReference type="ARBA" id="ARBA00022490"/>
    </source>
</evidence>
<dbReference type="InterPro" id="IPR018109">
    <property type="entry name" value="Folylpolyglutamate_synth_CS"/>
</dbReference>
<dbReference type="GO" id="GO:0004326">
    <property type="term" value="F:tetrahydrofolylpolyglutamate synthase activity"/>
    <property type="evidence" value="ECO:0007669"/>
    <property type="project" value="InterPro"/>
</dbReference>
<dbReference type="GO" id="GO:0005524">
    <property type="term" value="F:ATP binding"/>
    <property type="evidence" value="ECO:0007669"/>
    <property type="project" value="UniProtKB-KW"/>
</dbReference>
<dbReference type="InterPro" id="IPR035911">
    <property type="entry name" value="MurE/MurF_N"/>
</dbReference>
<evidence type="ECO:0000256" key="12">
    <source>
        <dbReference type="RuleBase" id="RU004135"/>
    </source>
</evidence>
<dbReference type="GO" id="GO:0051301">
    <property type="term" value="P:cell division"/>
    <property type="evidence" value="ECO:0007669"/>
    <property type="project" value="UniProtKB-KW"/>
</dbReference>
<gene>
    <name evidence="16" type="ORF">BKP45_15210</name>
</gene>
<keyword evidence="10 12" id="KW-0131">Cell cycle</keyword>
<evidence type="ECO:0000313" key="17">
    <source>
        <dbReference type="Proteomes" id="UP000180057"/>
    </source>
</evidence>
<sequence length="477" mass="53894">MSERRLHDIVKSLNNLRYTGIQSNSKLIERGNVFVAINGNAIDGHQYIQDAITRGAIAIVGEKDMNGLPIPYFKVENSRKVLGNLASHYYCNPSKKHTVVAVTGTNGKTTTSYLIRHILNTVGESCSLFGTVEHVINDQKIPALNTTPDTLVLQKMLSESNDSYVVMEASSHGIDQHRLEGTSIDYGLFTNLSHEHLDYHGTLDSYFKAKSKLFELMNKNGEAIVGSYTNWGERLISQLENERKHVFSFGEKDKDQLQLLEIKTYEKPTFVIKDGIHTYTLFSILPGIHNIWNTMQAYLTARRLGLEPEEIIHALQTFQGVPGRFEQYNHPNNAKFIVDYAHSPDALIHCLSTSRNLTKGKLFHIFGFRGKRDQQKRLPMLKASTNLCNETILTLDDLNGEDINDMTAQMNELINKCDNKKCKVIVDRTEAIKYAWGVVEGDDTVLITGKGPELYKHQFTLPSTSDRETLNYLEHSG</sequence>
<keyword evidence="3" id="KW-0963">Cytoplasm</keyword>
<dbReference type="AlphaFoldDB" id="A0A1S2M4T1"/>
<comment type="caution">
    <text evidence="16">The sequence shown here is derived from an EMBL/GenBank/DDBJ whole genome shotgun (WGS) entry which is preliminary data.</text>
</comment>
<dbReference type="Gene3D" id="3.40.1190.10">
    <property type="entry name" value="Mur-like, catalytic domain"/>
    <property type="match status" value="1"/>
</dbReference>
<dbReference type="InterPro" id="IPR005761">
    <property type="entry name" value="UDP-N-AcMur-Glu-dNH2Pim_ligase"/>
</dbReference>
<dbReference type="NCBIfam" id="NF001126">
    <property type="entry name" value="PRK00139.1-4"/>
    <property type="match status" value="1"/>
</dbReference>
<keyword evidence="8 12" id="KW-0133">Cell shape</keyword>
<keyword evidence="7" id="KW-0067">ATP-binding</keyword>
<evidence type="ECO:0000259" key="14">
    <source>
        <dbReference type="Pfam" id="PF02875"/>
    </source>
</evidence>
<dbReference type="InterPro" id="IPR000713">
    <property type="entry name" value="Mur_ligase_N"/>
</dbReference>